<gene>
    <name evidence="2" type="ordered locus">Amet_0308</name>
</gene>
<organism evidence="2 3">
    <name type="scientific">Alkaliphilus metalliredigens (strain QYMF)</name>
    <dbReference type="NCBI Taxonomy" id="293826"/>
    <lineage>
        <taxon>Bacteria</taxon>
        <taxon>Bacillati</taxon>
        <taxon>Bacillota</taxon>
        <taxon>Clostridia</taxon>
        <taxon>Peptostreptococcales</taxon>
        <taxon>Natronincolaceae</taxon>
        <taxon>Alkaliphilus</taxon>
    </lineage>
</organism>
<dbReference type="AlphaFoldDB" id="A6TK21"/>
<proteinExistence type="predicted"/>
<evidence type="ECO:0000313" key="3">
    <source>
        <dbReference type="Proteomes" id="UP000001572"/>
    </source>
</evidence>
<dbReference type="eggNOG" id="COG5036">
    <property type="taxonomic scope" value="Bacteria"/>
</dbReference>
<dbReference type="OrthoDB" id="185578at2"/>
<dbReference type="InterPro" id="IPR018966">
    <property type="entry name" value="VTC_domain"/>
</dbReference>
<dbReference type="Proteomes" id="UP000001572">
    <property type="component" value="Chromosome"/>
</dbReference>
<dbReference type="GO" id="GO:0006799">
    <property type="term" value="P:polyphosphate biosynthetic process"/>
    <property type="evidence" value="ECO:0007669"/>
    <property type="project" value="UniProtKB-ARBA"/>
</dbReference>
<accession>A6TK21</accession>
<dbReference type="RefSeq" id="WP_011971447.1">
    <property type="nucleotide sequence ID" value="NC_009633.1"/>
</dbReference>
<dbReference type="Gene3D" id="3.20.100.30">
    <property type="entry name" value="VTC, catalytic tunnel domain"/>
    <property type="match status" value="1"/>
</dbReference>
<feature type="domain" description="VTC" evidence="1">
    <location>
        <begin position="7"/>
        <end position="235"/>
    </location>
</feature>
<evidence type="ECO:0000259" key="1">
    <source>
        <dbReference type="Pfam" id="PF09359"/>
    </source>
</evidence>
<dbReference type="STRING" id="293826.Amet_0308"/>
<dbReference type="InterPro" id="IPR042267">
    <property type="entry name" value="VTC_sf"/>
</dbReference>
<dbReference type="HOGENOM" id="CLU_072767_1_0_9"/>
<dbReference type="CDD" id="cd07750">
    <property type="entry name" value="PolyPPase_VTC_like"/>
    <property type="match status" value="1"/>
</dbReference>
<reference evidence="3" key="1">
    <citation type="journal article" date="2016" name="Genome Announc.">
        <title>Complete genome sequence of Alkaliphilus metalliredigens strain QYMF, an alkaliphilic and metal-reducing bacterium isolated from borax-contaminated leachate ponds.</title>
        <authorList>
            <person name="Hwang C."/>
            <person name="Copeland A."/>
            <person name="Lucas S."/>
            <person name="Lapidus A."/>
            <person name="Barry K."/>
            <person name="Detter J.C."/>
            <person name="Glavina Del Rio T."/>
            <person name="Hammon N."/>
            <person name="Israni S."/>
            <person name="Dalin E."/>
            <person name="Tice H."/>
            <person name="Pitluck S."/>
            <person name="Chertkov O."/>
            <person name="Brettin T."/>
            <person name="Bruce D."/>
            <person name="Han C."/>
            <person name="Schmutz J."/>
            <person name="Larimer F."/>
            <person name="Land M.L."/>
            <person name="Hauser L."/>
            <person name="Kyrpides N."/>
            <person name="Mikhailova N."/>
            <person name="Ye Q."/>
            <person name="Zhou J."/>
            <person name="Richardson P."/>
            <person name="Fields M.W."/>
        </authorList>
    </citation>
    <scope>NUCLEOTIDE SEQUENCE [LARGE SCALE GENOMIC DNA]</scope>
    <source>
        <strain evidence="3">QYMF</strain>
    </source>
</reference>
<evidence type="ECO:0000313" key="2">
    <source>
        <dbReference type="EMBL" id="ABR46539.1"/>
    </source>
</evidence>
<name>A6TK21_ALKMQ</name>
<sequence>MIQEVFNRYEFKYVINMNQYKQVLKALKGRIEVDGNGDPDGFYKILSLYYDSDADTFFHETIDGTTFRQKLRLRAYNHVTMEDDVFLEVKQKHNGVVNKRRTQMRVKDAYDFLKLGVDQKALQQYASSNKQILNEIHFLKEFHLLTPKILVSYDRQAFQGIEEKDLRVTFDTNLRKQEFDLRIDGANLGTQFMGSDVSVLEVKVNDRIPLWLSRTLNECGCYRQSVSKYCIGYQQSLTAANSQKKQVG</sequence>
<dbReference type="Pfam" id="PF09359">
    <property type="entry name" value="VTC"/>
    <property type="match status" value="1"/>
</dbReference>
<dbReference type="EMBL" id="CP000724">
    <property type="protein sequence ID" value="ABR46539.1"/>
    <property type="molecule type" value="Genomic_DNA"/>
</dbReference>
<keyword evidence="3" id="KW-1185">Reference proteome</keyword>
<protein>
    <recommendedName>
        <fullName evidence="1">VTC domain-containing protein</fullName>
    </recommendedName>
</protein>
<dbReference type="KEGG" id="amt:Amet_0308"/>